<sequence length="53" mass="5914">MFEKIKNNGGITTRALWIIFRKHDIHETCWASHQNHGVSSGGCACGRSRSGTR</sequence>
<proteinExistence type="predicted"/>
<evidence type="ECO:0000313" key="3">
    <source>
        <dbReference type="Proteomes" id="UP000036987"/>
    </source>
</evidence>
<accession>A0A0K9NIW1</accession>
<feature type="region of interest" description="Disordered" evidence="1">
    <location>
        <begin position="34"/>
        <end position="53"/>
    </location>
</feature>
<organism evidence="2 3">
    <name type="scientific">Zostera marina</name>
    <name type="common">Eelgrass</name>
    <dbReference type="NCBI Taxonomy" id="29655"/>
    <lineage>
        <taxon>Eukaryota</taxon>
        <taxon>Viridiplantae</taxon>
        <taxon>Streptophyta</taxon>
        <taxon>Embryophyta</taxon>
        <taxon>Tracheophyta</taxon>
        <taxon>Spermatophyta</taxon>
        <taxon>Magnoliopsida</taxon>
        <taxon>Liliopsida</taxon>
        <taxon>Zosteraceae</taxon>
        <taxon>Zostera</taxon>
    </lineage>
</organism>
<reference evidence="3" key="1">
    <citation type="journal article" date="2016" name="Nature">
        <title>The genome of the seagrass Zostera marina reveals angiosperm adaptation to the sea.</title>
        <authorList>
            <person name="Olsen J.L."/>
            <person name="Rouze P."/>
            <person name="Verhelst B."/>
            <person name="Lin Y.-C."/>
            <person name="Bayer T."/>
            <person name="Collen J."/>
            <person name="Dattolo E."/>
            <person name="De Paoli E."/>
            <person name="Dittami S."/>
            <person name="Maumus F."/>
            <person name="Michel G."/>
            <person name="Kersting A."/>
            <person name="Lauritano C."/>
            <person name="Lohaus R."/>
            <person name="Toepel M."/>
            <person name="Tonon T."/>
            <person name="Vanneste K."/>
            <person name="Amirebrahimi M."/>
            <person name="Brakel J."/>
            <person name="Bostroem C."/>
            <person name="Chovatia M."/>
            <person name="Grimwood J."/>
            <person name="Jenkins J.W."/>
            <person name="Jueterbock A."/>
            <person name="Mraz A."/>
            <person name="Stam W.T."/>
            <person name="Tice H."/>
            <person name="Bornberg-Bauer E."/>
            <person name="Green P.J."/>
            <person name="Pearson G.A."/>
            <person name="Procaccini G."/>
            <person name="Duarte C.M."/>
            <person name="Schmutz J."/>
            <person name="Reusch T.B.H."/>
            <person name="Van de Peer Y."/>
        </authorList>
    </citation>
    <scope>NUCLEOTIDE SEQUENCE [LARGE SCALE GENOMIC DNA]</scope>
    <source>
        <strain evidence="3">cv. Finnish</strain>
    </source>
</reference>
<dbReference type="AlphaFoldDB" id="A0A0K9NIW1"/>
<dbReference type="EMBL" id="LFYR01002147">
    <property type="protein sequence ID" value="KMZ56691.1"/>
    <property type="molecule type" value="Genomic_DNA"/>
</dbReference>
<gene>
    <name evidence="2" type="ORF">ZOSMA_92G00520</name>
</gene>
<protein>
    <submittedName>
        <fullName evidence="2">Uncharacterized protein</fullName>
    </submittedName>
</protein>
<keyword evidence="3" id="KW-1185">Reference proteome</keyword>
<comment type="caution">
    <text evidence="2">The sequence shown here is derived from an EMBL/GenBank/DDBJ whole genome shotgun (WGS) entry which is preliminary data.</text>
</comment>
<evidence type="ECO:0000313" key="2">
    <source>
        <dbReference type="EMBL" id="KMZ56691.1"/>
    </source>
</evidence>
<evidence type="ECO:0000256" key="1">
    <source>
        <dbReference type="SAM" id="MobiDB-lite"/>
    </source>
</evidence>
<name>A0A0K9NIW1_ZOSMR</name>
<dbReference type="Proteomes" id="UP000036987">
    <property type="component" value="Unassembled WGS sequence"/>
</dbReference>